<dbReference type="EMBL" id="KL363248">
    <property type="protein sequence ID" value="KFD50783.1"/>
    <property type="molecule type" value="Genomic_DNA"/>
</dbReference>
<sequence>MNCNGFRLEHKGVLHSIRSVFIDRIIYSTAFRHCSHTLFLADVYVVYESSDTVGIHFMLCSFNVSDSQGGAASLRAAPNRRHLILASPASVGAEKPIGPDIKGTHRRIFM</sequence>
<dbReference type="Proteomes" id="UP000030758">
    <property type="component" value="Unassembled WGS sequence"/>
</dbReference>
<proteinExistence type="predicted"/>
<evidence type="ECO:0000313" key="3">
    <source>
        <dbReference type="Proteomes" id="UP000030764"/>
    </source>
</evidence>
<accession>A0A085M0N7</accession>
<evidence type="ECO:0000313" key="1">
    <source>
        <dbReference type="EMBL" id="KFD50783.1"/>
    </source>
</evidence>
<evidence type="ECO:0000313" key="2">
    <source>
        <dbReference type="EMBL" id="KFD63410.1"/>
    </source>
</evidence>
<gene>
    <name evidence="1" type="ORF">M513_08324</name>
    <name evidence="2" type="ORF">M514_08324</name>
</gene>
<dbReference type="EMBL" id="KL367574">
    <property type="protein sequence ID" value="KFD63410.1"/>
    <property type="molecule type" value="Genomic_DNA"/>
</dbReference>
<keyword evidence="3" id="KW-1185">Reference proteome</keyword>
<dbReference type="Proteomes" id="UP000030764">
    <property type="component" value="Unassembled WGS sequence"/>
</dbReference>
<dbReference type="AlphaFoldDB" id="A0A085M0N7"/>
<name>A0A085M0N7_9BILA</name>
<organism evidence="1 3">
    <name type="scientific">Trichuris suis</name>
    <name type="common">pig whipworm</name>
    <dbReference type="NCBI Taxonomy" id="68888"/>
    <lineage>
        <taxon>Eukaryota</taxon>
        <taxon>Metazoa</taxon>
        <taxon>Ecdysozoa</taxon>
        <taxon>Nematoda</taxon>
        <taxon>Enoplea</taxon>
        <taxon>Dorylaimia</taxon>
        <taxon>Trichinellida</taxon>
        <taxon>Trichuridae</taxon>
        <taxon>Trichuris</taxon>
    </lineage>
</organism>
<protein>
    <submittedName>
        <fullName evidence="1">Uncharacterized protein</fullName>
    </submittedName>
</protein>
<reference evidence="1 3" key="1">
    <citation type="journal article" date="2014" name="Nat. Genet.">
        <title>Genome and transcriptome of the porcine whipworm Trichuris suis.</title>
        <authorList>
            <person name="Jex A.R."/>
            <person name="Nejsum P."/>
            <person name="Schwarz E.M."/>
            <person name="Hu L."/>
            <person name="Young N.D."/>
            <person name="Hall R.S."/>
            <person name="Korhonen P.K."/>
            <person name="Liao S."/>
            <person name="Thamsborg S."/>
            <person name="Xia J."/>
            <person name="Xu P."/>
            <person name="Wang S."/>
            <person name="Scheerlinck J.P."/>
            <person name="Hofmann A."/>
            <person name="Sternberg P.W."/>
            <person name="Wang J."/>
            <person name="Gasser R.B."/>
        </authorList>
    </citation>
    <scope>NUCLEOTIDE SEQUENCE [LARGE SCALE GENOMIC DNA]</scope>
    <source>
        <strain evidence="2">DCEP-RM93F</strain>
        <strain evidence="1">DCEP-RM93M</strain>
    </source>
</reference>